<dbReference type="RefSeq" id="WP_035545759.1">
    <property type="nucleotide sequence ID" value="NZ_BAUP01000150.1"/>
</dbReference>
<dbReference type="GO" id="GO:0006633">
    <property type="term" value="P:fatty acid biosynthetic process"/>
    <property type="evidence" value="ECO:0007669"/>
    <property type="project" value="UniProtKB-UniRule"/>
</dbReference>
<dbReference type="CDD" id="cd00834">
    <property type="entry name" value="KAS_I_II"/>
    <property type="match status" value="1"/>
</dbReference>
<dbReference type="STRING" id="1427503.HE1_01195"/>
<evidence type="ECO:0000256" key="5">
    <source>
        <dbReference type="ARBA" id="ARBA00022516"/>
    </source>
</evidence>
<keyword evidence="10 11" id="KW-0012">Acyltransferase</keyword>
<dbReference type="Gene3D" id="3.40.47.10">
    <property type="match status" value="1"/>
</dbReference>
<comment type="pathway">
    <text evidence="1 11">Lipid metabolism; fatty acid biosynthesis.</text>
</comment>
<accession>A0A023E070</accession>
<comment type="caution">
    <text evidence="15">The sequence shown here is derived from an EMBL/GenBank/DDBJ whole genome shotgun (WGS) entry which is preliminary data.</text>
</comment>
<dbReference type="PANTHER" id="PTHR11712:SF336">
    <property type="entry name" value="3-OXOACYL-[ACYL-CARRIER-PROTEIN] SYNTHASE, MITOCHONDRIAL"/>
    <property type="match status" value="1"/>
</dbReference>
<dbReference type="UniPathway" id="UPA00094"/>
<dbReference type="Pfam" id="PF02801">
    <property type="entry name" value="Ketoacyl-synt_C"/>
    <property type="match status" value="1"/>
</dbReference>
<sequence>MNRRVVVTGMGVISPLGVGIDWVWNRLIRGESGIRSIDLEDEDIPCKIAGVIPEGSEDGQLDFSCWIKPTELRRMDRFIALAVVSAKEALKDSNFDPRLEPEKTAVFFGSGIGGLPLIEKNVNALARRYREVSPFFVPGALINLTAGQISVLTGAKGPNLGFATACAASSHAIGEAFWAIKAGRAETIIAGGSESTVCEIGIAGFSAMKALSVRNHEPEKASRPWDKERDGFVMGEGAATLILENLDHAKSRGAKIYAELVGYGATSDAYHITAASGEGAYRSMKEALEVADLSLEEIGYINAHGTSTPLGDKAELEAVERLFENVSKEKLPLMSSTKSSTGHLLGASGALEAFFSIMALRHAIVPATLNLISFDSTSYNLGIDLVPCVSRKVNNLCHVLSNSFGFGGTNATLIFKAWDS</sequence>
<dbReference type="Pfam" id="PF00109">
    <property type="entry name" value="ketoacyl-synt"/>
    <property type="match status" value="1"/>
</dbReference>
<protein>
    <recommendedName>
        <fullName evidence="4 11">3-oxoacyl-[acyl-carrier-protein] synthase 2</fullName>
        <ecNumber evidence="3 11">2.3.1.179</ecNumber>
    </recommendedName>
</protein>
<evidence type="ECO:0000256" key="1">
    <source>
        <dbReference type="ARBA" id="ARBA00005194"/>
    </source>
</evidence>
<evidence type="ECO:0000256" key="12">
    <source>
        <dbReference type="PIRSR" id="PIRSR000447-1"/>
    </source>
</evidence>
<evidence type="ECO:0000256" key="3">
    <source>
        <dbReference type="ARBA" id="ARBA00012356"/>
    </source>
</evidence>
<dbReference type="GO" id="GO:0004315">
    <property type="term" value="F:3-oxoacyl-[acyl-carrier-protein] synthase activity"/>
    <property type="evidence" value="ECO:0007669"/>
    <property type="project" value="UniProtKB-UniRule"/>
</dbReference>
<evidence type="ECO:0000313" key="16">
    <source>
        <dbReference type="Proteomes" id="UP000024842"/>
    </source>
</evidence>
<dbReference type="InterPro" id="IPR016039">
    <property type="entry name" value="Thiolase-like"/>
</dbReference>
<dbReference type="PIRSF" id="PIRSF000447">
    <property type="entry name" value="KAS_II"/>
    <property type="match status" value="1"/>
</dbReference>
<evidence type="ECO:0000256" key="11">
    <source>
        <dbReference type="PIRNR" id="PIRNR000447"/>
    </source>
</evidence>
<gene>
    <name evidence="15" type="ORF">HE1_01195</name>
</gene>
<dbReference type="InterPro" id="IPR017568">
    <property type="entry name" value="3-oxoacyl-ACP_synth-2"/>
</dbReference>
<dbReference type="InterPro" id="IPR014031">
    <property type="entry name" value="Ketoacyl_synth_C"/>
</dbReference>
<dbReference type="EMBL" id="BAUP01000150">
    <property type="protein sequence ID" value="GAJ46853.1"/>
    <property type="molecule type" value="Genomic_DNA"/>
</dbReference>
<name>A0A023E070_9PROT</name>
<dbReference type="FunFam" id="3.40.47.10:FF:000018">
    <property type="entry name" value="3-oxoacyl-[acyl-carrier-protein] synthase 2"/>
    <property type="match status" value="1"/>
</dbReference>
<dbReference type="OrthoDB" id="9808669at2"/>
<evidence type="ECO:0000256" key="8">
    <source>
        <dbReference type="ARBA" id="ARBA00023098"/>
    </source>
</evidence>
<evidence type="ECO:0000256" key="7">
    <source>
        <dbReference type="ARBA" id="ARBA00022832"/>
    </source>
</evidence>
<dbReference type="SMART" id="SM00825">
    <property type="entry name" value="PKS_KS"/>
    <property type="match status" value="1"/>
</dbReference>
<comment type="similarity">
    <text evidence="2 11 13">Belongs to the thiolase-like superfamily. Beta-ketoacyl-ACP synthases family.</text>
</comment>
<dbReference type="NCBIfam" id="NF005589">
    <property type="entry name" value="PRK07314.1"/>
    <property type="match status" value="1"/>
</dbReference>
<evidence type="ECO:0000256" key="4">
    <source>
        <dbReference type="ARBA" id="ARBA00014657"/>
    </source>
</evidence>
<evidence type="ECO:0000256" key="6">
    <source>
        <dbReference type="ARBA" id="ARBA00022679"/>
    </source>
</evidence>
<dbReference type="GO" id="GO:0005829">
    <property type="term" value="C:cytosol"/>
    <property type="evidence" value="ECO:0007669"/>
    <property type="project" value="TreeGrafter"/>
</dbReference>
<keyword evidence="8" id="KW-0443">Lipid metabolism</keyword>
<evidence type="ECO:0000256" key="13">
    <source>
        <dbReference type="RuleBase" id="RU003694"/>
    </source>
</evidence>
<reference evidence="15 16" key="1">
    <citation type="journal article" date="2014" name="FEMS Microbiol. Lett.">
        <title>Draft genome sequences of three Holospora species (Holospora obtusa, Holospora undulata, and Holospora elegans), endonuclear symbiotic bacteria of the ciliate Paramecium caudatum.</title>
        <authorList>
            <person name="Dohra H."/>
            <person name="Tanaka K."/>
            <person name="Suzuki T."/>
            <person name="Fujishima M."/>
            <person name="Suzuki H."/>
        </authorList>
    </citation>
    <scope>NUCLEOTIDE SEQUENCE [LARGE SCALE GENOMIC DNA]</scope>
    <source>
        <strain evidence="15 16">E1</strain>
    </source>
</reference>
<comment type="function">
    <text evidence="11">Involved in the type II fatty acid elongation cycle. Catalyzes the elongation of a wide range of acyl-ACP by the addition of two carbons from malonyl-ACP to an acyl acceptor. Can efficiently catalyze the conversion of palmitoleoyl-ACP (cis-hexadec-9-enoyl-ACP) to cis-vaccenoyl-ACP (cis-octadec-11-enoyl-ACP), an essential step in the thermal regulation of fatty acid composition.</text>
</comment>
<dbReference type="SUPFAM" id="SSF53901">
    <property type="entry name" value="Thiolase-like"/>
    <property type="match status" value="2"/>
</dbReference>
<comment type="catalytic activity">
    <reaction evidence="11">
        <text>a fatty acyl-[ACP] + malonyl-[ACP] + H(+) = a 3-oxoacyl-[ACP] + holo-[ACP] + CO2</text>
        <dbReference type="Rhea" id="RHEA:22836"/>
        <dbReference type="Rhea" id="RHEA-COMP:9623"/>
        <dbReference type="Rhea" id="RHEA-COMP:9685"/>
        <dbReference type="Rhea" id="RHEA-COMP:9916"/>
        <dbReference type="Rhea" id="RHEA-COMP:14125"/>
        <dbReference type="ChEBI" id="CHEBI:15378"/>
        <dbReference type="ChEBI" id="CHEBI:16526"/>
        <dbReference type="ChEBI" id="CHEBI:64479"/>
        <dbReference type="ChEBI" id="CHEBI:78449"/>
        <dbReference type="ChEBI" id="CHEBI:78776"/>
        <dbReference type="ChEBI" id="CHEBI:138651"/>
    </reaction>
</comment>
<keyword evidence="6 11" id="KW-0808">Transferase</keyword>
<organism evidence="15 16">
    <name type="scientific">Holospora elegans E1</name>
    <dbReference type="NCBI Taxonomy" id="1427503"/>
    <lineage>
        <taxon>Bacteria</taxon>
        <taxon>Pseudomonadati</taxon>
        <taxon>Pseudomonadota</taxon>
        <taxon>Alphaproteobacteria</taxon>
        <taxon>Holosporales</taxon>
        <taxon>Holosporaceae</taxon>
        <taxon>Holospora</taxon>
    </lineage>
</organism>
<evidence type="ECO:0000259" key="14">
    <source>
        <dbReference type="PROSITE" id="PS52004"/>
    </source>
</evidence>
<evidence type="ECO:0000256" key="10">
    <source>
        <dbReference type="ARBA" id="ARBA00023315"/>
    </source>
</evidence>
<comment type="catalytic activity">
    <reaction evidence="11">
        <text>(9Z)-hexadecenoyl-[ACP] + malonyl-[ACP] + H(+) = 3-oxo-(11Z)-octadecenoyl-[ACP] + holo-[ACP] + CO2</text>
        <dbReference type="Rhea" id="RHEA:55040"/>
        <dbReference type="Rhea" id="RHEA-COMP:9623"/>
        <dbReference type="Rhea" id="RHEA-COMP:9685"/>
        <dbReference type="Rhea" id="RHEA-COMP:10800"/>
        <dbReference type="Rhea" id="RHEA-COMP:14074"/>
        <dbReference type="ChEBI" id="CHEBI:15378"/>
        <dbReference type="ChEBI" id="CHEBI:16526"/>
        <dbReference type="ChEBI" id="CHEBI:64479"/>
        <dbReference type="ChEBI" id="CHEBI:78449"/>
        <dbReference type="ChEBI" id="CHEBI:83989"/>
        <dbReference type="ChEBI" id="CHEBI:138538"/>
        <dbReference type="EC" id="2.3.1.179"/>
    </reaction>
</comment>
<evidence type="ECO:0000313" key="15">
    <source>
        <dbReference type="EMBL" id="GAJ46853.1"/>
    </source>
</evidence>
<dbReference type="PROSITE" id="PS52004">
    <property type="entry name" value="KS3_2"/>
    <property type="match status" value="1"/>
</dbReference>
<feature type="domain" description="Ketosynthase family 3 (KS3)" evidence="14">
    <location>
        <begin position="2"/>
        <end position="417"/>
    </location>
</feature>
<keyword evidence="5 11" id="KW-0444">Lipid biosynthesis</keyword>
<dbReference type="InterPro" id="IPR000794">
    <property type="entry name" value="Beta-ketoacyl_synthase"/>
</dbReference>
<keyword evidence="7" id="KW-0276">Fatty acid metabolism</keyword>
<evidence type="ECO:0000256" key="9">
    <source>
        <dbReference type="ARBA" id="ARBA00023160"/>
    </source>
</evidence>
<dbReference type="EC" id="2.3.1.179" evidence="3 11"/>
<keyword evidence="16" id="KW-1185">Reference proteome</keyword>
<keyword evidence="9 11" id="KW-0275">Fatty acid biosynthesis</keyword>
<dbReference type="PROSITE" id="PS00606">
    <property type="entry name" value="KS3_1"/>
    <property type="match status" value="1"/>
</dbReference>
<dbReference type="InterPro" id="IPR018201">
    <property type="entry name" value="Ketoacyl_synth_AS"/>
</dbReference>
<dbReference type="InterPro" id="IPR020841">
    <property type="entry name" value="PKS_Beta-ketoAc_synthase_dom"/>
</dbReference>
<proteinExistence type="inferred from homology"/>
<dbReference type="AlphaFoldDB" id="A0A023E070"/>
<dbReference type="NCBIfam" id="TIGR03150">
    <property type="entry name" value="fabF"/>
    <property type="match status" value="1"/>
</dbReference>
<feature type="active site" description="For beta-ketoacyl synthase activity" evidence="12">
    <location>
        <position position="166"/>
    </location>
</feature>
<dbReference type="PANTHER" id="PTHR11712">
    <property type="entry name" value="POLYKETIDE SYNTHASE-RELATED"/>
    <property type="match status" value="1"/>
</dbReference>
<dbReference type="InterPro" id="IPR014030">
    <property type="entry name" value="Ketoacyl_synth_N"/>
</dbReference>
<dbReference type="Proteomes" id="UP000024842">
    <property type="component" value="Unassembled WGS sequence"/>
</dbReference>
<evidence type="ECO:0000256" key="2">
    <source>
        <dbReference type="ARBA" id="ARBA00008467"/>
    </source>
</evidence>